<reference evidence="1 2" key="1">
    <citation type="submission" date="2017-08" db="EMBL/GenBank/DDBJ databases">
        <title>The strain WRN001 was isolated from Binhai saline alkaline soil, Tianjin, China.</title>
        <authorList>
            <person name="Liu D."/>
            <person name="Zhang G."/>
        </authorList>
    </citation>
    <scope>NUCLEOTIDE SEQUENCE [LARGE SCALE GENOMIC DNA]</scope>
    <source>
        <strain evidence="1 2">WN019</strain>
    </source>
</reference>
<name>A0A2A2FEL5_9EURY</name>
<keyword evidence="2" id="KW-1185">Reference proteome</keyword>
<dbReference type="EMBL" id="NSKC01000005">
    <property type="protein sequence ID" value="PAU83184.1"/>
    <property type="molecule type" value="Genomic_DNA"/>
</dbReference>
<gene>
    <name evidence="1" type="ORF">CK500_10280</name>
</gene>
<dbReference type="Proteomes" id="UP000218083">
    <property type="component" value="Unassembled WGS sequence"/>
</dbReference>
<dbReference type="AlphaFoldDB" id="A0A2A2FEL5"/>
<organism evidence="1 2">
    <name type="scientific">Halorubrum salipaludis</name>
    <dbReference type="NCBI Taxonomy" id="2032630"/>
    <lineage>
        <taxon>Archaea</taxon>
        <taxon>Methanobacteriati</taxon>
        <taxon>Methanobacteriota</taxon>
        <taxon>Stenosarchaea group</taxon>
        <taxon>Halobacteria</taxon>
        <taxon>Halobacteriales</taxon>
        <taxon>Haloferacaceae</taxon>
        <taxon>Halorubrum</taxon>
    </lineage>
</organism>
<evidence type="ECO:0000313" key="2">
    <source>
        <dbReference type="Proteomes" id="UP000218083"/>
    </source>
</evidence>
<evidence type="ECO:0000313" key="1">
    <source>
        <dbReference type="EMBL" id="PAU83184.1"/>
    </source>
</evidence>
<accession>A0A2A2FEL5</accession>
<proteinExistence type="predicted"/>
<sequence>MEGCDEVIESILDAHQDPGVPREEDPFEDIYGLYNSVRRNSLDAFDDRFKASAVYDALKLLLRSIGEECGYEHHMHYESKYGKQQVSDGIDRGVYWFKLYAGVLLETQPDITYEWAVSHFKEHRDMRVSHPETIQAPGSGPDAMYVSSIVPLWYVLEDILRLWRKILDMDSEARDEREQVLKGDISPDGGLATYRYGFIQNFNHRTGRPDEGYITDYQNGEGGKNSRFVAGEADFFPSVGDIVRFNAEQETKDDGEPFSTLSVTEITRLE</sequence>
<comment type="caution">
    <text evidence="1">The sequence shown here is derived from an EMBL/GenBank/DDBJ whole genome shotgun (WGS) entry which is preliminary data.</text>
</comment>
<protein>
    <submittedName>
        <fullName evidence="1">Uncharacterized protein</fullName>
    </submittedName>
</protein>